<dbReference type="InterPro" id="IPR038390">
    <property type="entry name" value="Metal_Tscrpt_repr_sf"/>
</dbReference>
<proteinExistence type="inferred from homology"/>
<dbReference type="PANTHER" id="PTHR33677:SF5">
    <property type="entry name" value="TRANSCRIPTIONAL REPRESSOR FRMR"/>
    <property type="match status" value="1"/>
</dbReference>
<comment type="similarity">
    <text evidence="1">Belongs to the FrmR/RcnR family.</text>
</comment>
<dbReference type="CDD" id="cd10153">
    <property type="entry name" value="RcnR-FrmR-like_DUF156"/>
    <property type="match status" value="1"/>
</dbReference>
<accession>A0ABW4M845</accession>
<reference evidence="3" key="1">
    <citation type="journal article" date="2019" name="Int. J. Syst. Evol. Microbiol.">
        <title>The Global Catalogue of Microorganisms (GCM) 10K type strain sequencing project: providing services to taxonomists for standard genome sequencing and annotation.</title>
        <authorList>
            <consortium name="The Broad Institute Genomics Platform"/>
            <consortium name="The Broad Institute Genome Sequencing Center for Infectious Disease"/>
            <person name="Wu L."/>
            <person name="Ma J."/>
        </authorList>
    </citation>
    <scope>NUCLEOTIDE SEQUENCE [LARGE SCALE GENOMIC DNA]</scope>
    <source>
        <strain evidence="3">CG52</strain>
    </source>
</reference>
<evidence type="ECO:0000313" key="3">
    <source>
        <dbReference type="Proteomes" id="UP001597322"/>
    </source>
</evidence>
<dbReference type="Pfam" id="PF02583">
    <property type="entry name" value="Trns_repr_metal"/>
    <property type="match status" value="1"/>
</dbReference>
<dbReference type="EMBL" id="JBHUEQ010000025">
    <property type="protein sequence ID" value="MFD1746610.1"/>
    <property type="molecule type" value="Genomic_DNA"/>
</dbReference>
<gene>
    <name evidence="2" type="primary">dmeR</name>
    <name evidence="2" type="ORF">ACFSE1_14145</name>
</gene>
<dbReference type="Proteomes" id="UP001597322">
    <property type="component" value="Unassembled WGS sequence"/>
</dbReference>
<dbReference type="InterPro" id="IPR003735">
    <property type="entry name" value="Metal_Tscrpt_repr"/>
</dbReference>
<dbReference type="Gene3D" id="1.20.58.1000">
    <property type="entry name" value="Metal-sensitive repressor, helix protomer"/>
    <property type="match status" value="1"/>
</dbReference>
<evidence type="ECO:0000313" key="2">
    <source>
        <dbReference type="EMBL" id="MFD1746610.1"/>
    </source>
</evidence>
<keyword evidence="3" id="KW-1185">Reference proteome</keyword>
<evidence type="ECO:0000256" key="1">
    <source>
        <dbReference type="ARBA" id="ARBA00005260"/>
    </source>
</evidence>
<name>A0ABW4M845_9HYPH</name>
<organism evidence="2 3">
    <name type="scientific">Rhizobium helianthi</name>
    <dbReference type="NCBI Taxonomy" id="1132695"/>
    <lineage>
        <taxon>Bacteria</taxon>
        <taxon>Pseudomonadati</taxon>
        <taxon>Pseudomonadota</taxon>
        <taxon>Alphaproteobacteria</taxon>
        <taxon>Hyphomicrobiales</taxon>
        <taxon>Rhizobiaceae</taxon>
        <taxon>Rhizobium/Agrobacterium group</taxon>
        <taxon>Rhizobium</taxon>
    </lineage>
</organism>
<dbReference type="PANTHER" id="PTHR33677">
    <property type="entry name" value="TRANSCRIPTIONAL REPRESSOR FRMR-RELATED"/>
    <property type="match status" value="1"/>
</dbReference>
<protein>
    <submittedName>
        <fullName evidence="2">Ni(II)/Co(II)-sensing transcriptional repressor DmeR</fullName>
    </submittedName>
</protein>
<dbReference type="RefSeq" id="WP_377402581.1">
    <property type="nucleotide sequence ID" value="NZ_JBHUEQ010000025.1"/>
</dbReference>
<sequence length="92" mass="10286">MAHTHHGKDKLLARIRRLKGQMEAVERALESEQPCGDVLQLLASIRGALSGLTVELMQEHLTEHVVAAENEAERQVAARELSEALRTYMRGE</sequence>
<comment type="caution">
    <text evidence="2">The sequence shown here is derived from an EMBL/GenBank/DDBJ whole genome shotgun (WGS) entry which is preliminary data.</text>
</comment>